<comment type="caution">
    <text evidence="6">The sequence shown here is derived from an EMBL/GenBank/DDBJ whole genome shotgun (WGS) entry which is preliminary data.</text>
</comment>
<accession>A0A844T0Y6</accession>
<evidence type="ECO:0000256" key="2">
    <source>
        <dbReference type="ARBA" id="ARBA00023125"/>
    </source>
</evidence>
<dbReference type="PANTHER" id="PTHR30055">
    <property type="entry name" value="HTH-TYPE TRANSCRIPTIONAL REGULATOR RUTR"/>
    <property type="match status" value="1"/>
</dbReference>
<evidence type="ECO:0000256" key="4">
    <source>
        <dbReference type="PROSITE-ProRule" id="PRU00335"/>
    </source>
</evidence>
<organism evidence="6 7">
    <name type="scientific">Bradyrhizobium pachyrhizi</name>
    <dbReference type="NCBI Taxonomy" id="280333"/>
    <lineage>
        <taxon>Bacteria</taxon>
        <taxon>Pseudomonadati</taxon>
        <taxon>Pseudomonadota</taxon>
        <taxon>Alphaproteobacteria</taxon>
        <taxon>Hyphomicrobiales</taxon>
        <taxon>Nitrobacteraceae</taxon>
        <taxon>Bradyrhizobium</taxon>
    </lineage>
</organism>
<protein>
    <submittedName>
        <fullName evidence="6">TetR family transcriptional regulator</fullName>
    </submittedName>
</protein>
<dbReference type="AlphaFoldDB" id="A0A844T0Y6"/>
<reference evidence="6 7" key="1">
    <citation type="submission" date="2019-12" db="EMBL/GenBank/DDBJ databases">
        <title>Draft genome sequences Bradyrhizobium cajani AMBPC1010, Bradyrhizobium pachyrhizi AMBPC1040 and Bradyrhizobium yuanmingense ALSPC3051, three plant growth promoting strains isolated from nodules of Cajanus cajan L. in Dominican Republic.</title>
        <authorList>
            <person name="Flores-Felix J.D."/>
            <person name="Araujo J."/>
            <person name="Diaz-Alcantara C."/>
            <person name="Gonzalez-Andres F."/>
            <person name="Velazquez E."/>
        </authorList>
    </citation>
    <scope>NUCLEOTIDE SEQUENCE [LARGE SCALE GENOMIC DNA]</scope>
    <source>
        <strain evidence="6 7">1040</strain>
    </source>
</reference>
<gene>
    <name evidence="6" type="ORF">GPL21_33540</name>
</gene>
<keyword evidence="7" id="KW-1185">Reference proteome</keyword>
<dbReference type="InterPro" id="IPR001647">
    <property type="entry name" value="HTH_TetR"/>
</dbReference>
<evidence type="ECO:0000313" key="7">
    <source>
        <dbReference type="Proteomes" id="UP000436468"/>
    </source>
</evidence>
<evidence type="ECO:0000313" key="6">
    <source>
        <dbReference type="EMBL" id="MVT70009.1"/>
    </source>
</evidence>
<evidence type="ECO:0000259" key="5">
    <source>
        <dbReference type="PROSITE" id="PS50977"/>
    </source>
</evidence>
<dbReference type="InterPro" id="IPR009057">
    <property type="entry name" value="Homeodomain-like_sf"/>
</dbReference>
<dbReference type="EMBL" id="WQNF01000037">
    <property type="protein sequence ID" value="MVT70009.1"/>
    <property type="molecule type" value="Genomic_DNA"/>
</dbReference>
<keyword evidence="2 4" id="KW-0238">DNA-binding</keyword>
<dbReference type="PROSITE" id="PS50977">
    <property type="entry name" value="HTH_TETR_2"/>
    <property type="match status" value="1"/>
</dbReference>
<evidence type="ECO:0000256" key="3">
    <source>
        <dbReference type="ARBA" id="ARBA00023163"/>
    </source>
</evidence>
<keyword evidence="1" id="KW-0805">Transcription regulation</keyword>
<dbReference type="Gene3D" id="1.10.357.10">
    <property type="entry name" value="Tetracycline Repressor, domain 2"/>
    <property type="match status" value="1"/>
</dbReference>
<dbReference type="GO" id="GO:0000976">
    <property type="term" value="F:transcription cis-regulatory region binding"/>
    <property type="evidence" value="ECO:0007669"/>
    <property type="project" value="TreeGrafter"/>
</dbReference>
<keyword evidence="3" id="KW-0804">Transcription</keyword>
<dbReference type="SUPFAM" id="SSF46689">
    <property type="entry name" value="Homeodomain-like"/>
    <property type="match status" value="1"/>
</dbReference>
<dbReference type="RefSeq" id="WP_028333484.1">
    <property type="nucleotide sequence ID" value="NZ_CP121667.1"/>
</dbReference>
<feature type="domain" description="HTH tetR-type" evidence="5">
    <location>
        <begin position="16"/>
        <end position="76"/>
    </location>
</feature>
<dbReference type="InterPro" id="IPR050109">
    <property type="entry name" value="HTH-type_TetR-like_transc_reg"/>
</dbReference>
<dbReference type="PRINTS" id="PR00455">
    <property type="entry name" value="HTHTETR"/>
</dbReference>
<evidence type="ECO:0000256" key="1">
    <source>
        <dbReference type="ARBA" id="ARBA00023015"/>
    </source>
</evidence>
<dbReference type="Pfam" id="PF00440">
    <property type="entry name" value="TetR_N"/>
    <property type="match status" value="1"/>
</dbReference>
<feature type="DNA-binding region" description="H-T-H motif" evidence="4">
    <location>
        <begin position="39"/>
        <end position="58"/>
    </location>
</feature>
<dbReference type="PANTHER" id="PTHR30055:SF151">
    <property type="entry name" value="TRANSCRIPTIONAL REGULATORY PROTEIN"/>
    <property type="match status" value="1"/>
</dbReference>
<sequence length="214" mass="23133">MPPRSYVSPARSAAAAETRERVIEAASRTLRDESIARFSLDTVAKVAGVTRLTVYNQFGSRRGLLEAVFDEIARHGGLHQLADAMTMTDPRAALDRMVEIFCGFWSRDSAVGRLHDAMATDPEFAEAVRERNERRRRGVTGLIDRIAGKSASLQARQDAVDLIFALTSYPTFASLSAGRSKDEVCRLVQAACHAALAPLLGPSSRGAGEASLEG</sequence>
<proteinExistence type="predicted"/>
<name>A0A844T0Y6_9BRAD</name>
<dbReference type="Proteomes" id="UP000436468">
    <property type="component" value="Unassembled WGS sequence"/>
</dbReference>
<dbReference type="GO" id="GO:0003700">
    <property type="term" value="F:DNA-binding transcription factor activity"/>
    <property type="evidence" value="ECO:0007669"/>
    <property type="project" value="TreeGrafter"/>
</dbReference>